<name>A0A3E1EXF4_9FLAO</name>
<comment type="caution">
    <text evidence="2">The sequence shown here is derived from an EMBL/GenBank/DDBJ whole genome shotgun (WGS) entry which is preliminary data.</text>
</comment>
<feature type="transmembrane region" description="Helical" evidence="1">
    <location>
        <begin position="88"/>
        <end position="107"/>
    </location>
</feature>
<dbReference type="Proteomes" id="UP000257127">
    <property type="component" value="Unassembled WGS sequence"/>
</dbReference>
<keyword evidence="1" id="KW-0472">Membrane</keyword>
<dbReference type="AlphaFoldDB" id="A0A3E1EXF4"/>
<evidence type="ECO:0000256" key="1">
    <source>
        <dbReference type="SAM" id="Phobius"/>
    </source>
</evidence>
<sequence>MGWKGSRVKSVLTNKCPRCHEGKVFKYSQIFNLKKFDKMHEYCPSCGHKYEKEHGFFYGAMYASYAVTVAFSVTIFLSVYLIYPETPYWVHIIDILVGLVVLAPLSYRLGRLVWINLFTGYDPEAIQKFKEEKEKS</sequence>
<keyword evidence="1" id="KW-0812">Transmembrane</keyword>
<proteinExistence type="predicted"/>
<keyword evidence="1" id="KW-1133">Transmembrane helix</keyword>
<dbReference type="InterPro" id="IPR009325">
    <property type="entry name" value="DUF983"/>
</dbReference>
<dbReference type="OrthoDB" id="9790326at2"/>
<evidence type="ECO:0000313" key="3">
    <source>
        <dbReference type="Proteomes" id="UP000257127"/>
    </source>
</evidence>
<organism evidence="2 3">
    <name type="scientific">Brumimicrobium aurantiacum</name>
    <dbReference type="NCBI Taxonomy" id="1737063"/>
    <lineage>
        <taxon>Bacteria</taxon>
        <taxon>Pseudomonadati</taxon>
        <taxon>Bacteroidota</taxon>
        <taxon>Flavobacteriia</taxon>
        <taxon>Flavobacteriales</taxon>
        <taxon>Crocinitomicaceae</taxon>
        <taxon>Brumimicrobium</taxon>
    </lineage>
</organism>
<protein>
    <submittedName>
        <fullName evidence="2">DUF983 domain-containing protein</fullName>
    </submittedName>
</protein>
<dbReference type="EMBL" id="QURB01000005">
    <property type="protein sequence ID" value="RFC54212.1"/>
    <property type="molecule type" value="Genomic_DNA"/>
</dbReference>
<dbReference type="Pfam" id="PF06170">
    <property type="entry name" value="DUF983"/>
    <property type="match status" value="1"/>
</dbReference>
<accession>A0A3E1EXF4</accession>
<feature type="transmembrane region" description="Helical" evidence="1">
    <location>
        <begin position="62"/>
        <end position="82"/>
    </location>
</feature>
<dbReference type="RefSeq" id="WP_116881052.1">
    <property type="nucleotide sequence ID" value="NZ_QURB01000005.1"/>
</dbReference>
<evidence type="ECO:0000313" key="2">
    <source>
        <dbReference type="EMBL" id="RFC54212.1"/>
    </source>
</evidence>
<gene>
    <name evidence="2" type="ORF">DXU93_09505</name>
</gene>
<reference evidence="2 3" key="1">
    <citation type="submission" date="2018-08" db="EMBL/GenBank/DDBJ databases">
        <title>The draft genome squence of Brumimicrobium sp. N62.</title>
        <authorList>
            <person name="Du Z.-J."/>
            <person name="Luo H.-R."/>
        </authorList>
    </citation>
    <scope>NUCLEOTIDE SEQUENCE [LARGE SCALE GENOMIC DNA]</scope>
    <source>
        <strain evidence="2 3">N62</strain>
    </source>
</reference>
<keyword evidence="3" id="KW-1185">Reference proteome</keyword>